<proteinExistence type="predicted"/>
<dbReference type="EMBL" id="JALJOR010000004">
    <property type="protein sequence ID" value="KAK9817724.1"/>
    <property type="molecule type" value="Genomic_DNA"/>
</dbReference>
<evidence type="ECO:0000313" key="2">
    <source>
        <dbReference type="EMBL" id="KAK9817724.1"/>
    </source>
</evidence>
<protein>
    <submittedName>
        <fullName evidence="2">Uncharacterized protein</fullName>
    </submittedName>
</protein>
<gene>
    <name evidence="2" type="ORF">WJX72_001239</name>
</gene>
<accession>A0AAW1QBG5</accession>
<comment type="caution">
    <text evidence="2">The sequence shown here is derived from an EMBL/GenBank/DDBJ whole genome shotgun (WGS) entry which is preliminary data.</text>
</comment>
<dbReference type="AlphaFoldDB" id="A0AAW1QBG5"/>
<feature type="compositionally biased region" description="Basic and acidic residues" evidence="1">
    <location>
        <begin position="220"/>
        <end position="229"/>
    </location>
</feature>
<reference evidence="2 3" key="1">
    <citation type="journal article" date="2024" name="Nat. Commun.">
        <title>Phylogenomics reveals the evolutionary origins of lichenization in chlorophyte algae.</title>
        <authorList>
            <person name="Puginier C."/>
            <person name="Libourel C."/>
            <person name="Otte J."/>
            <person name="Skaloud P."/>
            <person name="Haon M."/>
            <person name="Grisel S."/>
            <person name="Petersen M."/>
            <person name="Berrin J.G."/>
            <person name="Delaux P.M."/>
            <person name="Dal Grande F."/>
            <person name="Keller J."/>
        </authorList>
    </citation>
    <scope>NUCLEOTIDE SEQUENCE [LARGE SCALE GENOMIC DNA]</scope>
    <source>
        <strain evidence="2 3">SAG 2043</strain>
    </source>
</reference>
<organism evidence="2 3">
    <name type="scientific">[Myrmecia] bisecta</name>
    <dbReference type="NCBI Taxonomy" id="41462"/>
    <lineage>
        <taxon>Eukaryota</taxon>
        <taxon>Viridiplantae</taxon>
        <taxon>Chlorophyta</taxon>
        <taxon>core chlorophytes</taxon>
        <taxon>Trebouxiophyceae</taxon>
        <taxon>Trebouxiales</taxon>
        <taxon>Trebouxiaceae</taxon>
        <taxon>Myrmecia</taxon>
    </lineage>
</organism>
<evidence type="ECO:0000256" key="1">
    <source>
        <dbReference type="SAM" id="MobiDB-lite"/>
    </source>
</evidence>
<keyword evidence="3" id="KW-1185">Reference proteome</keyword>
<name>A0AAW1QBG5_9CHLO</name>
<evidence type="ECO:0000313" key="3">
    <source>
        <dbReference type="Proteomes" id="UP001489004"/>
    </source>
</evidence>
<sequence>MAAILPAREASFFRQADNLATKKHLERLVSEGKIPQAALVAIEEAAEKLNSYGSTQPTVVGRHPSEYIYQHTKSQFPAPRVTSYGLGTQVSLGRARWTSDGASIFSVQDGKRLAQTPPKEPTIYEQARMARMARNQLETPLVRGYRLLPEFTPGRALMWGTIFAVWGSAALVVSTARQLGIHKVEDANDALRNVFSPFVAGATERLAPLQGTLSIPSPLREQEPSELAKKLRVQLGAPERSSS</sequence>
<dbReference type="Proteomes" id="UP001489004">
    <property type="component" value="Unassembled WGS sequence"/>
</dbReference>
<feature type="region of interest" description="Disordered" evidence="1">
    <location>
        <begin position="214"/>
        <end position="243"/>
    </location>
</feature>